<dbReference type="EMBL" id="LN679110">
    <property type="protein sequence ID" value="CEL52978.1"/>
    <property type="molecule type" value="Genomic_DNA"/>
</dbReference>
<gene>
    <name evidence="1" type="ORF">RSOLAG1IB_06046</name>
</gene>
<sequence>MAAPCGVSRSRLSCKYSIMSAETGGRGGRLDVVGANLATPLSVPDMWFATVPPAADPACDAAKAQRTVSLAGRRSFRDYGGVRSELLPRTIWSEGLWLLRVDRCE</sequence>
<organism evidence="1 2">
    <name type="scientific">Thanatephorus cucumeris (strain AG1-IB / isolate 7/3/14)</name>
    <name type="common">Lettuce bottom rot fungus</name>
    <name type="synonym">Rhizoctonia solani</name>
    <dbReference type="NCBI Taxonomy" id="1108050"/>
    <lineage>
        <taxon>Eukaryota</taxon>
        <taxon>Fungi</taxon>
        <taxon>Dikarya</taxon>
        <taxon>Basidiomycota</taxon>
        <taxon>Agaricomycotina</taxon>
        <taxon>Agaricomycetes</taxon>
        <taxon>Cantharellales</taxon>
        <taxon>Ceratobasidiaceae</taxon>
        <taxon>Rhizoctonia</taxon>
        <taxon>Rhizoctonia solani AG-1</taxon>
    </lineage>
</organism>
<proteinExistence type="predicted"/>
<evidence type="ECO:0000313" key="2">
    <source>
        <dbReference type="Proteomes" id="UP000059188"/>
    </source>
</evidence>
<dbReference type="Proteomes" id="UP000059188">
    <property type="component" value="Unassembled WGS sequence"/>
</dbReference>
<name>A0A0B7F9V0_THACB</name>
<accession>A0A0B7F9V0</accession>
<keyword evidence="2" id="KW-1185">Reference proteome</keyword>
<dbReference type="AlphaFoldDB" id="A0A0B7F9V0"/>
<reference evidence="1 2" key="1">
    <citation type="submission" date="2014-11" db="EMBL/GenBank/DDBJ databases">
        <authorList>
            <person name="Wibberg Daniel"/>
        </authorList>
    </citation>
    <scope>NUCLEOTIDE SEQUENCE [LARGE SCALE GENOMIC DNA]</scope>
    <source>
        <strain evidence="1">Rhizoctonia solani AG1-IB 7/3/14</strain>
    </source>
</reference>
<protein>
    <submittedName>
        <fullName evidence="1">Uncharacterized protein</fullName>
    </submittedName>
</protein>
<evidence type="ECO:0000313" key="1">
    <source>
        <dbReference type="EMBL" id="CEL52978.1"/>
    </source>
</evidence>